<sequence length="121" mass="13134">MLRSETPFRQAVMTQRLKLDGDTFDAWRERPGGARLAVFVAAWCEPCESLLATLATSGDGLPLDQPVGVVDVDREPVLAERYGVRGTPTLTLFVNGEARTSRVGALSRSQLAQLCDEAARS</sequence>
<feature type="domain" description="Thioredoxin" evidence="1">
    <location>
        <begin position="2"/>
        <end position="120"/>
    </location>
</feature>
<dbReference type="PANTHER" id="PTHR45663">
    <property type="entry name" value="GEO12009P1"/>
    <property type="match status" value="1"/>
</dbReference>
<dbReference type="Gene3D" id="3.40.30.10">
    <property type="entry name" value="Glutaredoxin"/>
    <property type="match status" value="1"/>
</dbReference>
<protein>
    <recommendedName>
        <fullName evidence="1">Thioredoxin domain-containing protein</fullName>
    </recommendedName>
</protein>
<dbReference type="SUPFAM" id="SSF52833">
    <property type="entry name" value="Thioredoxin-like"/>
    <property type="match status" value="1"/>
</dbReference>
<gene>
    <name evidence="2" type="ORF">EVC62_10520</name>
</gene>
<dbReference type="CDD" id="cd02947">
    <property type="entry name" value="TRX_family"/>
    <property type="match status" value="1"/>
</dbReference>
<keyword evidence="3" id="KW-1185">Reference proteome</keyword>
<dbReference type="PROSITE" id="PS51352">
    <property type="entry name" value="THIOREDOXIN_2"/>
    <property type="match status" value="1"/>
</dbReference>
<proteinExistence type="predicted"/>
<dbReference type="Pfam" id="PF00085">
    <property type="entry name" value="Thioredoxin"/>
    <property type="match status" value="1"/>
</dbReference>
<dbReference type="InterPro" id="IPR013766">
    <property type="entry name" value="Thioredoxin_domain"/>
</dbReference>
<evidence type="ECO:0000313" key="2">
    <source>
        <dbReference type="EMBL" id="WFF41902.1"/>
    </source>
</evidence>
<organism evidence="2 3">
    <name type="scientific">Salinicola endophyticus</name>
    <dbReference type="NCBI Taxonomy" id="1949083"/>
    <lineage>
        <taxon>Bacteria</taxon>
        <taxon>Pseudomonadati</taxon>
        <taxon>Pseudomonadota</taxon>
        <taxon>Gammaproteobacteria</taxon>
        <taxon>Oceanospirillales</taxon>
        <taxon>Halomonadaceae</taxon>
        <taxon>Salinicola</taxon>
    </lineage>
</organism>
<reference evidence="2 3" key="1">
    <citation type="submission" date="2019-01" db="EMBL/GenBank/DDBJ databases">
        <title>Genome sequence of Salinicola endophyticus REST5.</title>
        <authorList>
            <person name="Nascimento F.X."/>
        </authorList>
    </citation>
    <scope>NUCLEOTIDE SEQUENCE [LARGE SCALE GENOMIC DNA]</scope>
    <source>
        <strain evidence="2 3">REST5</strain>
    </source>
</reference>
<dbReference type="PANTHER" id="PTHR45663:SF11">
    <property type="entry name" value="GEO12009P1"/>
    <property type="match status" value="1"/>
</dbReference>
<accession>A0ABY8FH07</accession>
<name>A0ABY8FH07_9GAMM</name>
<dbReference type="InterPro" id="IPR036249">
    <property type="entry name" value="Thioredoxin-like_sf"/>
</dbReference>
<evidence type="ECO:0000259" key="1">
    <source>
        <dbReference type="PROSITE" id="PS51352"/>
    </source>
</evidence>
<dbReference type="Proteomes" id="UP001321526">
    <property type="component" value="Chromosome"/>
</dbReference>
<dbReference type="EMBL" id="CP035631">
    <property type="protein sequence ID" value="WFF41902.1"/>
    <property type="molecule type" value="Genomic_DNA"/>
</dbReference>
<evidence type="ECO:0000313" key="3">
    <source>
        <dbReference type="Proteomes" id="UP001321526"/>
    </source>
</evidence>